<dbReference type="CDD" id="cd13278">
    <property type="entry name" value="PH_Bud4"/>
    <property type="match status" value="1"/>
</dbReference>
<dbReference type="Gene3D" id="2.30.29.30">
    <property type="entry name" value="Pleckstrin-homology domain (PH domain)/Phosphotyrosine-binding domain (PTB)"/>
    <property type="match status" value="1"/>
</dbReference>
<feature type="region of interest" description="Disordered" evidence="3">
    <location>
        <begin position="286"/>
        <end position="360"/>
    </location>
</feature>
<dbReference type="GO" id="GO:0051301">
    <property type="term" value="P:cell division"/>
    <property type="evidence" value="ECO:0007669"/>
    <property type="project" value="UniProtKB-KW"/>
</dbReference>
<feature type="compositionally biased region" description="Basic and acidic residues" evidence="3">
    <location>
        <begin position="295"/>
        <end position="308"/>
    </location>
</feature>
<feature type="compositionally biased region" description="Polar residues" evidence="3">
    <location>
        <begin position="144"/>
        <end position="159"/>
    </location>
</feature>
<feature type="compositionally biased region" description="Low complexity" evidence="3">
    <location>
        <begin position="1009"/>
        <end position="1020"/>
    </location>
</feature>
<dbReference type="EMBL" id="LJZO01000027">
    <property type="protein sequence ID" value="ROV94721.1"/>
    <property type="molecule type" value="Genomic_DNA"/>
</dbReference>
<feature type="compositionally biased region" description="Basic and acidic residues" evidence="3">
    <location>
        <begin position="692"/>
        <end position="705"/>
    </location>
</feature>
<dbReference type="FunFam" id="2.30.29.30:FF:000311">
    <property type="entry name" value="GTP binding protein (Bud4)"/>
    <property type="match status" value="1"/>
</dbReference>
<dbReference type="GO" id="GO:0005525">
    <property type="term" value="F:GTP binding"/>
    <property type="evidence" value="ECO:0007669"/>
    <property type="project" value="TreeGrafter"/>
</dbReference>
<feature type="compositionally biased region" description="Acidic residues" evidence="3">
    <location>
        <begin position="551"/>
        <end position="574"/>
    </location>
</feature>
<feature type="region of interest" description="Disordered" evidence="3">
    <location>
        <begin position="999"/>
        <end position="1020"/>
    </location>
</feature>
<dbReference type="PROSITE" id="PS50003">
    <property type="entry name" value="PH_DOMAIN"/>
    <property type="match status" value="1"/>
</dbReference>
<evidence type="ECO:0000256" key="1">
    <source>
        <dbReference type="ARBA" id="ARBA00022618"/>
    </source>
</evidence>
<feature type="compositionally biased region" description="Polar residues" evidence="3">
    <location>
        <begin position="773"/>
        <end position="784"/>
    </location>
</feature>
<feature type="region of interest" description="Disordered" evidence="3">
    <location>
        <begin position="655"/>
        <end position="795"/>
    </location>
</feature>
<dbReference type="SMART" id="SM00233">
    <property type="entry name" value="PH"/>
    <property type="match status" value="1"/>
</dbReference>
<dbReference type="Pfam" id="PF00169">
    <property type="entry name" value="PH"/>
    <property type="match status" value="1"/>
</dbReference>
<feature type="compositionally biased region" description="Polar residues" evidence="3">
    <location>
        <begin position="209"/>
        <end position="219"/>
    </location>
</feature>
<dbReference type="PANTHER" id="PTHR36100:SF1">
    <property type="entry name" value="BUD SITE SELECTION PROTEIN 4"/>
    <property type="match status" value="1"/>
</dbReference>
<name>A0A423VUQ2_CYTCH</name>
<evidence type="ECO:0000256" key="3">
    <source>
        <dbReference type="SAM" id="MobiDB-lite"/>
    </source>
</evidence>
<feature type="compositionally biased region" description="Acidic residues" evidence="3">
    <location>
        <begin position="240"/>
        <end position="249"/>
    </location>
</feature>
<feature type="compositionally biased region" description="Basic and acidic residues" evidence="3">
    <location>
        <begin position="94"/>
        <end position="104"/>
    </location>
</feature>
<accession>A0A423VUQ2</accession>
<feature type="compositionally biased region" description="Polar residues" evidence="3">
    <location>
        <begin position="725"/>
        <end position="744"/>
    </location>
</feature>
<keyword evidence="2" id="KW-0131">Cell cycle</keyword>
<dbReference type="OrthoDB" id="2123378at2759"/>
<evidence type="ECO:0000256" key="2">
    <source>
        <dbReference type="ARBA" id="ARBA00023306"/>
    </source>
</evidence>
<dbReference type="Pfam" id="PF08174">
    <property type="entry name" value="Anillin"/>
    <property type="match status" value="1"/>
</dbReference>
<feature type="compositionally biased region" description="Basic and acidic residues" evidence="3">
    <location>
        <begin position="470"/>
        <end position="490"/>
    </location>
</feature>
<dbReference type="InterPro" id="IPR012966">
    <property type="entry name" value="AHD"/>
</dbReference>
<dbReference type="InterPro" id="IPR011993">
    <property type="entry name" value="PH-like_dom_sf"/>
</dbReference>
<feature type="compositionally biased region" description="Polar residues" evidence="3">
    <location>
        <begin position="598"/>
        <end position="620"/>
    </location>
</feature>
<feature type="domain" description="PH" evidence="4">
    <location>
        <begin position="1174"/>
        <end position="1295"/>
    </location>
</feature>
<evidence type="ECO:0000313" key="6">
    <source>
        <dbReference type="Proteomes" id="UP000284375"/>
    </source>
</evidence>
<comment type="caution">
    <text evidence="5">The sequence shown here is derived from an EMBL/GenBank/DDBJ whole genome shotgun (WGS) entry which is preliminary data.</text>
</comment>
<reference evidence="5 6" key="1">
    <citation type="submission" date="2015-09" db="EMBL/GenBank/DDBJ databases">
        <title>Host preference determinants of Valsa canker pathogens revealed by comparative genomics.</title>
        <authorList>
            <person name="Yin Z."/>
            <person name="Huang L."/>
        </authorList>
    </citation>
    <scope>NUCLEOTIDE SEQUENCE [LARGE SCALE GENOMIC DNA]</scope>
    <source>
        <strain evidence="5 6">YSFL</strain>
    </source>
</reference>
<dbReference type="InterPro" id="IPR001849">
    <property type="entry name" value="PH_domain"/>
</dbReference>
<feature type="compositionally biased region" description="Basic and acidic residues" evidence="3">
    <location>
        <begin position="395"/>
        <end position="449"/>
    </location>
</feature>
<gene>
    <name evidence="5" type="ORF">VSDG_06109</name>
</gene>
<feature type="compositionally biased region" description="Polar residues" evidence="3">
    <location>
        <begin position="854"/>
        <end position="869"/>
    </location>
</feature>
<feature type="region of interest" description="Disordered" evidence="3">
    <location>
        <begin position="392"/>
        <end position="630"/>
    </location>
</feature>
<dbReference type="InterPro" id="IPR052007">
    <property type="entry name" value="Bud4"/>
</dbReference>
<dbReference type="Proteomes" id="UP000284375">
    <property type="component" value="Unassembled WGS sequence"/>
</dbReference>
<dbReference type="PANTHER" id="PTHR36100">
    <property type="entry name" value="BUD SITE SELECTION PROTEIN 4"/>
    <property type="match status" value="1"/>
</dbReference>
<sequence>MASSDPSSPVEGKSSPRLFWQNRNNENMYGSSSSSPKRRQSIERLQKASRVKNSNILALEQKQEYDPTKVPQIERPLAKVQGNAFSGTGISGYRDNKAFAHAKSESQGSISLHSPTKSPPPLAKSPPLTTRSPPPNGPRPASRDQASPTKSSLATSRFKSSQDQDANSSDSSYEDRELPSGRVLHRQHKSVTFDAAPPQINEYEMATPDISSIGTSSREGSYDSAEDDDDDDHYFVGAEDHDDSFDATLEDTIKTPVVLPDDWRQDTMNPMDEVFETNVVLEGLPPFAPGAMLQDRSDSRNSNGDHRPLPPLPGMNDERRNSTSSMGLSATAERMVGSQRTLPSPPPASSFTKSDIQNIGNGKMTLEERLKLMMLSDDGKSAAELQRERRLRRASFRDHTDDHTEDHTEDHAEDHEEDHVEDHVEDHAKDHADDHAPEAELPHEARVTGEEDDTLADMSVLGDYQLPPKISRESIMRRVDGNQALERESDYNFSSAPSSPERALPVDPDTPIPSTEDSVADEDDSNVQLKREGDDDDGSSITDYYQHSESEVEDVDDDVDDDDDTKEEDDETDDSASNYSDPVQAPTPQEEKEDEDQVTTPRASPPSQHDSSIDTITEQSVPEVAVTPKHNPFTDNLQAFMLPKPVEGEVPKVADIPAPLERPSTPERPKLTLSKPEYDGSGWGEPDEDSEECRTPDSVIHRPFYDPEEEEEARVSPAIPETVATIKSASGSKLKTRPSATPSDITAMREQRRHVSREVPDIPPVPERHHNRMSQSFDSDQLLSPGTADDDYMQRHPSFKSRSLTLDLDLGLSLDQDFERVIEAQKRGYLMRHNTKVVTASDKDSEDLRPPTRSAGNSPVKQMRPQSWTVEPWNGQTKKKSNLKRPVTTGPVPPMPGHESNVAPMTTLPEEDATIDVTVEDSGERGRLFVKVMGVKDLDLPIPKILDERTWFSLTLDNGVHCVTTAWLEMARNAPIGQEFELVVPNELEFQLTLNVKLEKPPPQRQVQSTPSPRKTKTSTFSRVFASPKKRKELEMRQKEEEERLVRQQREAQARQIAANPTAWDLLSPLAAEDGSFARAYVCLKEHEARCFGRPYIVDVACFNEWATEEAGFASSVKSKRGSTSIVRKAPYKIGKLELQLLFVPRPKGATDDDMPKSMNSCIREMKAAEERRSRNWEGPLSQQGGDCPFWRRRYFKLVGTKLTAYHEATRQPRATINLANAKRLIDDRRALTEKETTGKNGKRRRSAFAEEEEGYMFVEEGFRIRFNNGEIIDFYADNEGDKEGWMKVLSDVIGRDASGSDDDMLGVSSRAKGKWCDVVLKREDTLRKRNEGRRPSHHSRAKSSLI</sequence>
<feature type="compositionally biased region" description="Polar residues" evidence="3">
    <location>
        <begin position="349"/>
        <end position="360"/>
    </location>
</feature>
<keyword evidence="6" id="KW-1185">Reference proteome</keyword>
<feature type="compositionally biased region" description="Low complexity" evidence="3">
    <location>
        <begin position="161"/>
        <end position="171"/>
    </location>
</feature>
<dbReference type="SUPFAM" id="SSF50729">
    <property type="entry name" value="PH domain-like"/>
    <property type="match status" value="1"/>
</dbReference>
<organism evidence="5 6">
    <name type="scientific">Cytospora chrysosperma</name>
    <name type="common">Cytospora canker fungus</name>
    <name type="synonym">Sphaeria chrysosperma</name>
    <dbReference type="NCBI Taxonomy" id="252740"/>
    <lineage>
        <taxon>Eukaryota</taxon>
        <taxon>Fungi</taxon>
        <taxon>Dikarya</taxon>
        <taxon>Ascomycota</taxon>
        <taxon>Pezizomycotina</taxon>
        <taxon>Sordariomycetes</taxon>
        <taxon>Sordariomycetidae</taxon>
        <taxon>Diaporthales</taxon>
        <taxon>Cytosporaceae</taxon>
        <taxon>Cytospora</taxon>
    </lineage>
</organism>
<feature type="compositionally biased region" description="Basic and acidic residues" evidence="3">
    <location>
        <begin position="841"/>
        <end position="850"/>
    </location>
</feature>
<feature type="region of interest" description="Disordered" evidence="3">
    <location>
        <begin position="838"/>
        <end position="898"/>
    </location>
</feature>
<proteinExistence type="predicted"/>
<feature type="compositionally biased region" description="Polar residues" evidence="3">
    <location>
        <begin position="21"/>
        <end position="30"/>
    </location>
</feature>
<keyword evidence="1" id="KW-0132">Cell division</keyword>
<evidence type="ECO:0000313" key="5">
    <source>
        <dbReference type="EMBL" id="ROV94721.1"/>
    </source>
</evidence>
<dbReference type="STRING" id="252740.A0A423VUQ2"/>
<evidence type="ECO:0000259" key="4">
    <source>
        <dbReference type="PROSITE" id="PS50003"/>
    </source>
</evidence>
<feature type="region of interest" description="Disordered" evidence="3">
    <location>
        <begin position="1"/>
        <end position="249"/>
    </location>
</feature>
<protein>
    <recommendedName>
        <fullName evidence="4">PH domain-containing protein</fullName>
    </recommendedName>
</protein>